<organism evidence="8 9">
    <name type="scientific">Oopsacas minuta</name>
    <dbReference type="NCBI Taxonomy" id="111878"/>
    <lineage>
        <taxon>Eukaryota</taxon>
        <taxon>Metazoa</taxon>
        <taxon>Porifera</taxon>
        <taxon>Hexactinellida</taxon>
        <taxon>Hexasterophora</taxon>
        <taxon>Lyssacinosida</taxon>
        <taxon>Leucopsacidae</taxon>
        <taxon>Oopsacas</taxon>
    </lineage>
</organism>
<feature type="region of interest" description="Disordered" evidence="7">
    <location>
        <begin position="1"/>
        <end position="35"/>
    </location>
</feature>
<evidence type="ECO:0000256" key="4">
    <source>
        <dbReference type="ARBA" id="ARBA00023176"/>
    </source>
</evidence>
<keyword evidence="4 6" id="KW-0168">Coated pit</keyword>
<evidence type="ECO:0000256" key="3">
    <source>
        <dbReference type="ARBA" id="ARBA00023136"/>
    </source>
</evidence>
<dbReference type="GO" id="GO:0005198">
    <property type="term" value="F:structural molecule activity"/>
    <property type="evidence" value="ECO:0007669"/>
    <property type="project" value="InterPro"/>
</dbReference>
<evidence type="ECO:0000256" key="5">
    <source>
        <dbReference type="ARBA" id="ARBA00023329"/>
    </source>
</evidence>
<accession>A0AAV7JZW8</accession>
<keyword evidence="3 6" id="KW-0472">Membrane</keyword>
<comment type="function">
    <text evidence="6">Clathrin is the major protein of the polyhedral coat of coated pits and vesicles.</text>
</comment>
<gene>
    <name evidence="8" type="ORF">LOD99_923</name>
</gene>
<dbReference type="GO" id="GO:0006886">
    <property type="term" value="P:intracellular protein transport"/>
    <property type="evidence" value="ECO:0007669"/>
    <property type="project" value="InterPro"/>
</dbReference>
<name>A0AAV7JZW8_9METZ</name>
<dbReference type="GO" id="GO:0030132">
    <property type="term" value="C:clathrin coat of coated pit"/>
    <property type="evidence" value="ECO:0007669"/>
    <property type="project" value="InterPro"/>
</dbReference>
<keyword evidence="9" id="KW-1185">Reference proteome</keyword>
<evidence type="ECO:0000256" key="2">
    <source>
        <dbReference type="ARBA" id="ARBA00005263"/>
    </source>
</evidence>
<evidence type="ECO:0000256" key="1">
    <source>
        <dbReference type="ARBA" id="ARBA00004180"/>
    </source>
</evidence>
<dbReference type="GO" id="GO:0016192">
    <property type="term" value="P:vesicle-mediated transport"/>
    <property type="evidence" value="ECO:0007669"/>
    <property type="project" value="InterPro"/>
</dbReference>
<keyword evidence="5 6" id="KW-0968">Cytoplasmic vesicle</keyword>
<feature type="compositionally biased region" description="Acidic residues" evidence="7">
    <location>
        <begin position="1"/>
        <end position="10"/>
    </location>
</feature>
<protein>
    <recommendedName>
        <fullName evidence="6">Clathrin light chain</fullName>
    </recommendedName>
</protein>
<dbReference type="Pfam" id="PF01086">
    <property type="entry name" value="Clathrin_lg_ch"/>
    <property type="match status" value="1"/>
</dbReference>
<sequence length="125" mass="14805">MASNGEDDLNDFLKHEEEKFSQLGDPALTSSPPPDIQEIITQRDERERAIEMTSTALSQDTSDSMFSVEPECIQAWRRDKEEMLDQKEAELSEKMRKWREAVQQEFRDWYDHLLFTMCMLFYVCV</sequence>
<dbReference type="GO" id="GO:0030130">
    <property type="term" value="C:clathrin coat of trans-Golgi network vesicle"/>
    <property type="evidence" value="ECO:0007669"/>
    <property type="project" value="InterPro"/>
</dbReference>
<dbReference type="InterPro" id="IPR000996">
    <property type="entry name" value="Clathrin_L-chain"/>
</dbReference>
<evidence type="ECO:0000313" key="9">
    <source>
        <dbReference type="Proteomes" id="UP001165289"/>
    </source>
</evidence>
<dbReference type="Proteomes" id="UP001165289">
    <property type="component" value="Unassembled WGS sequence"/>
</dbReference>
<comment type="caution">
    <text evidence="8">The sequence shown here is derived from an EMBL/GenBank/DDBJ whole genome shotgun (WGS) entry which is preliminary data.</text>
</comment>
<evidence type="ECO:0000256" key="6">
    <source>
        <dbReference type="RuleBase" id="RU363137"/>
    </source>
</evidence>
<comment type="similarity">
    <text evidence="2 6">Belongs to the clathrin light chain family.</text>
</comment>
<reference evidence="8 9" key="1">
    <citation type="journal article" date="2023" name="BMC Biol.">
        <title>The compact genome of the sponge Oopsacas minuta (Hexactinellida) is lacking key metazoan core genes.</title>
        <authorList>
            <person name="Santini S."/>
            <person name="Schenkelaars Q."/>
            <person name="Jourda C."/>
            <person name="Duchesne M."/>
            <person name="Belahbib H."/>
            <person name="Rocher C."/>
            <person name="Selva M."/>
            <person name="Riesgo A."/>
            <person name="Vervoort M."/>
            <person name="Leys S.P."/>
            <person name="Kodjabachian L."/>
            <person name="Le Bivic A."/>
            <person name="Borchiellini C."/>
            <person name="Claverie J.M."/>
            <person name="Renard E."/>
        </authorList>
    </citation>
    <scope>NUCLEOTIDE SEQUENCE [LARGE SCALE GENOMIC DNA]</scope>
    <source>
        <strain evidence="8">SPO-2</strain>
    </source>
</reference>
<evidence type="ECO:0000313" key="8">
    <source>
        <dbReference type="EMBL" id="KAI6654527.1"/>
    </source>
</evidence>
<dbReference type="AlphaFoldDB" id="A0AAV7JZW8"/>
<dbReference type="EMBL" id="JAKMXF010000222">
    <property type="protein sequence ID" value="KAI6654527.1"/>
    <property type="molecule type" value="Genomic_DNA"/>
</dbReference>
<evidence type="ECO:0000256" key="7">
    <source>
        <dbReference type="SAM" id="MobiDB-lite"/>
    </source>
</evidence>
<comment type="subcellular location">
    <subcellularLocation>
        <location evidence="1 6">Cytoplasmic vesicle membrane</location>
        <topology evidence="1 6">Peripheral membrane protein</topology>
        <orientation evidence="1 6">Cytoplasmic side</orientation>
    </subcellularLocation>
    <subcellularLocation>
        <location evidence="6">Membrane</location>
        <location evidence="6">Coated pit</location>
        <topology evidence="6">Peripheral membrane protein</topology>
        <orientation evidence="6">Cytoplasmic side</orientation>
    </subcellularLocation>
    <text evidence="6">Cytoplasmic face of coated pits and vesicles.</text>
</comment>
<feature type="compositionally biased region" description="Basic and acidic residues" evidence="7">
    <location>
        <begin position="11"/>
        <end position="20"/>
    </location>
</feature>
<proteinExistence type="inferred from homology"/>